<dbReference type="HOGENOM" id="CLU_194720_1_0_1"/>
<dbReference type="AlphaFoldDB" id="A0A017STM0"/>
<protein>
    <submittedName>
        <fullName evidence="1">Uncharacterized protein</fullName>
    </submittedName>
</protein>
<dbReference type="GeneID" id="63693664"/>
<accession>A0A017STM0</accession>
<keyword evidence="2" id="KW-1185">Reference proteome</keyword>
<proteinExistence type="predicted"/>
<evidence type="ECO:0000313" key="2">
    <source>
        <dbReference type="Proteomes" id="UP000019804"/>
    </source>
</evidence>
<dbReference type="OrthoDB" id="4232400at2759"/>
<reference evidence="2" key="1">
    <citation type="journal article" date="2014" name="Nat. Commun.">
        <title>Genomic adaptations of the halophilic Dead Sea filamentous fungus Eurotium rubrum.</title>
        <authorList>
            <person name="Kis-Papo T."/>
            <person name="Weig A.R."/>
            <person name="Riley R."/>
            <person name="Persoh D."/>
            <person name="Salamov A."/>
            <person name="Sun H."/>
            <person name="Lipzen A."/>
            <person name="Wasser S.P."/>
            <person name="Rambold G."/>
            <person name="Grigoriev I.V."/>
            <person name="Nevo E."/>
        </authorList>
    </citation>
    <scope>NUCLEOTIDE SEQUENCE [LARGE SCALE GENOMIC DNA]</scope>
    <source>
        <strain evidence="2">CBS 135680</strain>
    </source>
</reference>
<sequence>MLATEGLQPPLTPSERNIVESYGGWTNFMLSYTLKSWKDEDVEEALQILHGLG</sequence>
<evidence type="ECO:0000313" key="1">
    <source>
        <dbReference type="EMBL" id="EYE99625.1"/>
    </source>
</evidence>
<organism evidence="1 2">
    <name type="scientific">Aspergillus ruber (strain CBS 135680)</name>
    <dbReference type="NCBI Taxonomy" id="1388766"/>
    <lineage>
        <taxon>Eukaryota</taxon>
        <taxon>Fungi</taxon>
        <taxon>Dikarya</taxon>
        <taxon>Ascomycota</taxon>
        <taxon>Pezizomycotina</taxon>
        <taxon>Eurotiomycetes</taxon>
        <taxon>Eurotiomycetidae</taxon>
        <taxon>Eurotiales</taxon>
        <taxon>Aspergillaceae</taxon>
        <taxon>Aspergillus</taxon>
        <taxon>Aspergillus subgen. Aspergillus</taxon>
    </lineage>
</organism>
<gene>
    <name evidence="1" type="ORF">EURHEDRAFT_373549</name>
</gene>
<dbReference type="RefSeq" id="XP_040643313.1">
    <property type="nucleotide sequence ID" value="XM_040778540.1"/>
</dbReference>
<name>A0A017STM0_ASPRC</name>
<dbReference type="EMBL" id="KK088411">
    <property type="protein sequence ID" value="EYE99625.1"/>
    <property type="molecule type" value="Genomic_DNA"/>
</dbReference>
<dbReference type="Proteomes" id="UP000019804">
    <property type="component" value="Unassembled WGS sequence"/>
</dbReference>